<organism evidence="4 5">
    <name type="scientific">Sporosarcina newyorkensis 2681</name>
    <dbReference type="NCBI Taxonomy" id="1027292"/>
    <lineage>
        <taxon>Bacteria</taxon>
        <taxon>Bacillati</taxon>
        <taxon>Bacillota</taxon>
        <taxon>Bacilli</taxon>
        <taxon>Bacillales</taxon>
        <taxon>Caryophanaceae</taxon>
        <taxon>Sporosarcina</taxon>
    </lineage>
</organism>
<sequence>MILFLAGTSDARALAIHLQNLGYPLIATVVTESAAESLKANDLSYLVGRLTVEDMIAQIQKHEMTCVVDASHPYAEEASKTAMEAARACGIPYIRYERPNEEFVSPLITEVESYEDAAKLAQTHKGTVMLTTGSKTLEVFAKYLLRDEIRLLCRMLPNVGNMEKCDKLGIKQKDIIAIQGPFSESLNKALCEQYDVTLMITKESGKVGSVDEKITAALDLGIPVILIKRPKVQYENFCTSFEKVTQLLGGFIDEKSKHEL</sequence>
<comment type="pathway">
    <text evidence="1">Cofactor biosynthesis; adenosylcobalamin biosynthesis.</text>
</comment>
<accession>F9DU55</accession>
<name>F9DU55_9BACL</name>
<evidence type="ECO:0000313" key="4">
    <source>
        <dbReference type="EMBL" id="EGQ25239.1"/>
    </source>
</evidence>
<proteinExistence type="predicted"/>
<dbReference type="PROSITE" id="PS51014">
    <property type="entry name" value="COBK_CBIJ"/>
    <property type="match status" value="1"/>
</dbReference>
<dbReference type="RefSeq" id="WP_009499020.1">
    <property type="nucleotide sequence ID" value="NZ_GL982999.1"/>
</dbReference>
<gene>
    <name evidence="4" type="primary">cobK</name>
    <name evidence="4" type="ORF">HMPREF9372_2336</name>
</gene>
<evidence type="ECO:0000313" key="5">
    <source>
        <dbReference type="Proteomes" id="UP000005316"/>
    </source>
</evidence>
<reference evidence="4 5" key="1">
    <citation type="submission" date="2011-04" db="EMBL/GenBank/DDBJ databases">
        <authorList>
            <person name="Muzny D."/>
            <person name="Qin X."/>
            <person name="Deng J."/>
            <person name="Jiang H."/>
            <person name="Liu Y."/>
            <person name="Qu J."/>
            <person name="Song X.-Z."/>
            <person name="Zhang L."/>
            <person name="Thornton R."/>
            <person name="Coyle M."/>
            <person name="Francisco L."/>
            <person name="Jackson L."/>
            <person name="Javaid M."/>
            <person name="Korchina V."/>
            <person name="Kovar C."/>
            <person name="Mata R."/>
            <person name="Mathew T."/>
            <person name="Ngo R."/>
            <person name="Nguyen L."/>
            <person name="Nguyen N."/>
            <person name="Okwuonu G."/>
            <person name="Ongeri F."/>
            <person name="Pham C."/>
            <person name="Simmons D."/>
            <person name="Wilczek-Boney K."/>
            <person name="Hale W."/>
            <person name="Jakkamsetti A."/>
            <person name="Pham P."/>
            <person name="Ruth R."/>
            <person name="San Lucas F."/>
            <person name="Warren J."/>
            <person name="Zhang J."/>
            <person name="Zhao Z."/>
            <person name="Zhou C."/>
            <person name="Zhu D."/>
            <person name="Lee S."/>
            <person name="Bess C."/>
            <person name="Blankenburg K."/>
            <person name="Forbes L."/>
            <person name="Fu Q."/>
            <person name="Gubbala S."/>
            <person name="Hirani K."/>
            <person name="Jayaseelan J.C."/>
            <person name="Lara F."/>
            <person name="Munidasa M."/>
            <person name="Palculict T."/>
            <person name="Patil S."/>
            <person name="Pu L.-L."/>
            <person name="Saada N."/>
            <person name="Tang L."/>
            <person name="Weissenberger G."/>
            <person name="Zhu Y."/>
            <person name="Hemphill L."/>
            <person name="Shang Y."/>
            <person name="Youmans B."/>
            <person name="Ayvaz T."/>
            <person name="Ross M."/>
            <person name="Santibanez J."/>
            <person name="Aqrawi P."/>
            <person name="Gross S."/>
            <person name="Joshi V."/>
            <person name="Fowler G."/>
            <person name="Nazareth L."/>
            <person name="Reid J."/>
            <person name="Worley K."/>
            <person name="Petrosino J."/>
            <person name="Highlander S."/>
            <person name="Gibbs R."/>
        </authorList>
    </citation>
    <scope>NUCLEOTIDE SEQUENCE [LARGE SCALE GENOMIC DNA]</scope>
    <source>
        <strain evidence="4 5">2681</strain>
    </source>
</reference>
<keyword evidence="3 4" id="KW-0560">Oxidoreductase</keyword>
<dbReference type="STRING" id="759851.SAMN04244570_3260"/>
<dbReference type="AlphaFoldDB" id="F9DU55"/>
<dbReference type="PANTHER" id="PTHR36925">
    <property type="entry name" value="COBALT-PRECORRIN-6A REDUCTASE"/>
    <property type="match status" value="1"/>
</dbReference>
<dbReference type="EC" id="1.3.1.54" evidence="4"/>
<dbReference type="OrthoDB" id="9780707at2"/>
<protein>
    <submittedName>
        <fullName evidence="4">Precorrin-6A reductase</fullName>
        <ecNumber evidence="4">1.3.1.54</ecNumber>
    </submittedName>
</protein>
<dbReference type="UniPathway" id="UPA00148"/>
<evidence type="ECO:0000256" key="3">
    <source>
        <dbReference type="ARBA" id="ARBA00023002"/>
    </source>
</evidence>
<dbReference type="HOGENOM" id="CLU_068627_0_0_9"/>
<dbReference type="InterPro" id="IPR003723">
    <property type="entry name" value="Precorrin-6x_reduct"/>
</dbReference>
<dbReference type="PANTHER" id="PTHR36925:SF1">
    <property type="entry name" value="COBALT-PRECORRIN-6A REDUCTASE"/>
    <property type="match status" value="1"/>
</dbReference>
<evidence type="ECO:0000256" key="2">
    <source>
        <dbReference type="ARBA" id="ARBA00022573"/>
    </source>
</evidence>
<evidence type="ECO:0000256" key="1">
    <source>
        <dbReference type="ARBA" id="ARBA00004953"/>
    </source>
</evidence>
<keyword evidence="2" id="KW-0169">Cobalamin biosynthesis</keyword>
<dbReference type="GO" id="GO:0016994">
    <property type="term" value="F:precorrin-6A reductase activity"/>
    <property type="evidence" value="ECO:0007669"/>
    <property type="project" value="UniProtKB-EC"/>
</dbReference>
<dbReference type="eggNOG" id="COG2099">
    <property type="taxonomic scope" value="Bacteria"/>
</dbReference>
<dbReference type="Pfam" id="PF02571">
    <property type="entry name" value="CbiJ"/>
    <property type="match status" value="1"/>
</dbReference>
<dbReference type="Proteomes" id="UP000005316">
    <property type="component" value="Unassembled WGS sequence"/>
</dbReference>
<dbReference type="EMBL" id="AFPZ01000070">
    <property type="protein sequence ID" value="EGQ25239.1"/>
    <property type="molecule type" value="Genomic_DNA"/>
</dbReference>
<comment type="caution">
    <text evidence="4">The sequence shown here is derived from an EMBL/GenBank/DDBJ whole genome shotgun (WGS) entry which is preliminary data.</text>
</comment>
<dbReference type="GO" id="GO:0009236">
    <property type="term" value="P:cobalamin biosynthetic process"/>
    <property type="evidence" value="ECO:0007669"/>
    <property type="project" value="UniProtKB-UniPathway"/>
</dbReference>
<dbReference type="NCBIfam" id="TIGR00715">
    <property type="entry name" value="precor6x_red"/>
    <property type="match status" value="1"/>
</dbReference>